<dbReference type="Pfam" id="PF01926">
    <property type="entry name" value="MMR_HSR1"/>
    <property type="match status" value="1"/>
</dbReference>
<dbReference type="RefSeq" id="WP_006417906.1">
    <property type="nucleotide sequence ID" value="NZ_AENN01000006.1"/>
</dbReference>
<name>E4KMZ4_9LACT</name>
<dbReference type="AlphaFoldDB" id="E4KMZ4"/>
<feature type="domain" description="G" evidence="6">
    <location>
        <begin position="36"/>
        <end position="155"/>
    </location>
</feature>
<evidence type="ECO:0000259" key="6">
    <source>
        <dbReference type="Pfam" id="PF01926"/>
    </source>
</evidence>
<comment type="caution">
    <text evidence="7">The sequence shown here is derived from an EMBL/GenBank/DDBJ whole genome shotgun (WGS) entry which is preliminary data.</text>
</comment>
<keyword evidence="3 5" id="KW-1133">Transmembrane helix</keyword>
<dbReference type="eggNOG" id="COG3596">
    <property type="taxonomic scope" value="Bacteria"/>
</dbReference>
<dbReference type="InterPro" id="IPR006073">
    <property type="entry name" value="GTP-bd"/>
</dbReference>
<reference evidence="7 8" key="1">
    <citation type="submission" date="2010-10" db="EMBL/GenBank/DDBJ databases">
        <authorList>
            <person name="Durkin A.S."/>
            <person name="Madupu R."/>
            <person name="Torralba M."/>
            <person name="Gillis M."/>
            <person name="Methe B."/>
            <person name="Sutton G."/>
            <person name="Nelson K.E."/>
        </authorList>
    </citation>
    <scope>NUCLEOTIDE SEQUENCE [LARGE SCALE GENOMIC DNA]</scope>
    <source>
        <strain evidence="7 8">ACS-139-V-Col8</strain>
    </source>
</reference>
<protein>
    <recommendedName>
        <fullName evidence="6">G domain-containing protein</fullName>
    </recommendedName>
</protein>
<evidence type="ECO:0000256" key="2">
    <source>
        <dbReference type="ARBA" id="ARBA00022692"/>
    </source>
</evidence>
<evidence type="ECO:0000313" key="7">
    <source>
        <dbReference type="EMBL" id="EFR31774.1"/>
    </source>
</evidence>
<keyword evidence="2 5" id="KW-0812">Transmembrane</keyword>
<organism evidence="7 8">
    <name type="scientific">Eremococcus coleocola ACS-139-V-Col8</name>
    <dbReference type="NCBI Taxonomy" id="908337"/>
    <lineage>
        <taxon>Bacteria</taxon>
        <taxon>Bacillati</taxon>
        <taxon>Bacillota</taxon>
        <taxon>Bacilli</taxon>
        <taxon>Lactobacillales</taxon>
        <taxon>Aerococcaceae</taxon>
        <taxon>Eremococcus</taxon>
    </lineage>
</organism>
<dbReference type="Gene3D" id="3.40.50.300">
    <property type="entry name" value="P-loop containing nucleotide triphosphate hydrolases"/>
    <property type="match status" value="1"/>
</dbReference>
<feature type="transmembrane region" description="Helical" evidence="5">
    <location>
        <begin position="237"/>
        <end position="255"/>
    </location>
</feature>
<evidence type="ECO:0000256" key="3">
    <source>
        <dbReference type="ARBA" id="ARBA00022989"/>
    </source>
</evidence>
<dbReference type="OrthoDB" id="9255830at2"/>
<dbReference type="GO" id="GO:0005525">
    <property type="term" value="F:GTP binding"/>
    <property type="evidence" value="ECO:0007669"/>
    <property type="project" value="InterPro"/>
</dbReference>
<feature type="transmembrane region" description="Helical" evidence="5">
    <location>
        <begin position="312"/>
        <end position="338"/>
    </location>
</feature>
<proteinExistence type="predicted"/>
<evidence type="ECO:0000313" key="8">
    <source>
        <dbReference type="Proteomes" id="UP000005990"/>
    </source>
</evidence>
<dbReference type="InterPro" id="IPR027417">
    <property type="entry name" value="P-loop_NTPase"/>
</dbReference>
<evidence type="ECO:0000256" key="5">
    <source>
        <dbReference type="SAM" id="Phobius"/>
    </source>
</evidence>
<evidence type="ECO:0000256" key="1">
    <source>
        <dbReference type="ARBA" id="ARBA00004141"/>
    </source>
</evidence>
<evidence type="ECO:0000256" key="4">
    <source>
        <dbReference type="ARBA" id="ARBA00023136"/>
    </source>
</evidence>
<dbReference type="InterPro" id="IPR021147">
    <property type="entry name" value="DUF697"/>
</dbReference>
<dbReference type="STRING" id="908337.HMPREF9257_0207"/>
<dbReference type="GO" id="GO:0016020">
    <property type="term" value="C:membrane"/>
    <property type="evidence" value="ECO:0007669"/>
    <property type="project" value="UniProtKB-SubCell"/>
</dbReference>
<dbReference type="SUPFAM" id="SSF52540">
    <property type="entry name" value="P-loop containing nucleoside triphosphate hydrolases"/>
    <property type="match status" value="1"/>
</dbReference>
<sequence>MGLINRLISNKFNPNLAVDLQSKSKSHLDKMQTANIIVAGKTGSGKSTLINAIFREKIAQTGVGKPITQHIQEITKEGLPVVLYDTKGLELSQRNQKEVLTTLADLIKVQAQKGPKAAINLVYYCINNSMGRIEDFEIELIQALAKKVPVILVLTQTLGQERKDFETYLKELKLPVRAIIPVLAKPYLLTGKEYLPSFGLQALIDMTIEVLPEESQGAFINAQQVDLDRKVARARRWAKRYITTAFGVGFIPIPVADSAVLVPMQIGMLAHISSIFGVSLDKSQILSVLAGIGGTGGATLIGKYLVSSATKLIPGLGTVTGGLISGATASSLTVALAYSYIEVLKQVTLAEKAGRDMPLKEIQRLMNSSLKEQFETLSEVLPEGFKDMNVVDWAQALFNKKKK</sequence>
<keyword evidence="4 5" id="KW-0472">Membrane</keyword>
<accession>E4KMZ4</accession>
<keyword evidence="8" id="KW-1185">Reference proteome</keyword>
<dbReference type="EMBL" id="AENN01000006">
    <property type="protein sequence ID" value="EFR31774.1"/>
    <property type="molecule type" value="Genomic_DNA"/>
</dbReference>
<dbReference type="Pfam" id="PF05128">
    <property type="entry name" value="DUF697"/>
    <property type="match status" value="1"/>
</dbReference>
<comment type="subcellular location">
    <subcellularLocation>
        <location evidence="1">Membrane</location>
        <topology evidence="1">Multi-pass membrane protein</topology>
    </subcellularLocation>
</comment>
<feature type="transmembrane region" description="Helical" evidence="5">
    <location>
        <begin position="285"/>
        <end position="306"/>
    </location>
</feature>
<dbReference type="eggNOG" id="COG3597">
    <property type="taxonomic scope" value="Bacteria"/>
</dbReference>
<dbReference type="Proteomes" id="UP000005990">
    <property type="component" value="Unassembled WGS sequence"/>
</dbReference>
<gene>
    <name evidence="7" type="ORF">HMPREF9257_0207</name>
</gene>